<accession>A0A6P2UQ62</accession>
<dbReference type="GO" id="GO:0016706">
    <property type="term" value="F:2-oxoglutarate-dependent dioxygenase activity"/>
    <property type="evidence" value="ECO:0007669"/>
    <property type="project" value="UniProtKB-ARBA"/>
</dbReference>
<dbReference type="NCBIfam" id="TIGR01762">
    <property type="entry name" value="chlorin-enz"/>
    <property type="match status" value="1"/>
</dbReference>
<dbReference type="Proteomes" id="UP000494274">
    <property type="component" value="Unassembled WGS sequence"/>
</dbReference>
<gene>
    <name evidence="3" type="ORF">BLA18109_04612</name>
    <name evidence="2" type="ORF">BLA18112_02041</name>
</gene>
<dbReference type="Proteomes" id="UP000494260">
    <property type="component" value="Unassembled WGS sequence"/>
</dbReference>
<evidence type="ECO:0000313" key="4">
    <source>
        <dbReference type="Proteomes" id="UP000494260"/>
    </source>
</evidence>
<dbReference type="EMBL" id="CABVQI010000005">
    <property type="protein sequence ID" value="VWC72433.1"/>
    <property type="molecule type" value="Genomic_DNA"/>
</dbReference>
<evidence type="ECO:0000313" key="2">
    <source>
        <dbReference type="EMBL" id="VWC72433.1"/>
    </source>
</evidence>
<evidence type="ECO:0000256" key="1">
    <source>
        <dbReference type="ARBA" id="ARBA00001954"/>
    </source>
</evidence>
<name>A0A6P2UQ62_BURL3</name>
<dbReference type="InterPro" id="IPR008775">
    <property type="entry name" value="Phytyl_CoA_dOase-like"/>
</dbReference>
<evidence type="ECO:0000313" key="3">
    <source>
        <dbReference type="EMBL" id="VWD01638.1"/>
    </source>
</evidence>
<dbReference type="GO" id="GO:0005506">
    <property type="term" value="F:iron ion binding"/>
    <property type="evidence" value="ECO:0007669"/>
    <property type="project" value="UniProtKB-ARBA"/>
</dbReference>
<dbReference type="AlphaFoldDB" id="A0A6P2UQ62"/>
<dbReference type="Pfam" id="PF05721">
    <property type="entry name" value="PhyH"/>
    <property type="match status" value="1"/>
</dbReference>
<proteinExistence type="predicted"/>
<dbReference type="PANTHER" id="PTHR20883">
    <property type="entry name" value="PHYTANOYL-COA DIOXYGENASE DOMAIN CONTAINING 1"/>
    <property type="match status" value="1"/>
</dbReference>
<dbReference type="RefSeq" id="WP_174952635.1">
    <property type="nucleotide sequence ID" value="NZ_CABVQH010000016.1"/>
</dbReference>
<comment type="cofactor">
    <cofactor evidence="1">
        <name>Fe(2+)</name>
        <dbReference type="ChEBI" id="CHEBI:29033"/>
    </cofactor>
</comment>
<dbReference type="EMBL" id="CABVQH010000016">
    <property type="protein sequence ID" value="VWD01638.1"/>
    <property type="molecule type" value="Genomic_DNA"/>
</dbReference>
<protein>
    <submittedName>
        <fullName evidence="2">Chemotaxis protein CheX</fullName>
    </submittedName>
</protein>
<dbReference type="PANTHER" id="PTHR20883:SF48">
    <property type="entry name" value="ECTOINE DIOXYGENASE"/>
    <property type="match status" value="1"/>
</dbReference>
<evidence type="ECO:0000313" key="5">
    <source>
        <dbReference type="Proteomes" id="UP000494274"/>
    </source>
</evidence>
<sequence>MTVSTLPRLTDEEVASFKANGFIAPIKVYEPEQMDALWKAERLRLMDRSAAVYDLDSLSGNTNIANYDRHLDSQMLAEHVFAPEIVGRVTSILGPDVLCWRSEFFPKYPGDEGTDWHQADTFANASGTPQIVWPQNREFGGTITVWTAFTEASIEMGCLQFIPGTHTQMNYDETKEMRYNPGQINAMEKDGGVRRGFFGYDYRELQIDPNWQPEVEKAVSIELRAGESVMFWSTLMHASHPHVGNTKKMRLGFAARYVPTCVRVYPETDAIEEYGGSIKLDRYGAALVAGRDEYGYNRLVTETTRGFKFPDAR</sequence>
<dbReference type="Gene3D" id="2.60.120.620">
    <property type="entry name" value="q2cbj1_9rhob like domain"/>
    <property type="match status" value="1"/>
</dbReference>
<dbReference type="SUPFAM" id="SSF51197">
    <property type="entry name" value="Clavaminate synthase-like"/>
    <property type="match status" value="1"/>
</dbReference>
<reference evidence="4 5" key="1">
    <citation type="submission" date="2019-09" db="EMBL/GenBank/DDBJ databases">
        <authorList>
            <person name="Depoorter E."/>
        </authorList>
    </citation>
    <scope>NUCLEOTIDE SEQUENCE [LARGE SCALE GENOMIC DNA]</scope>
    <source>
        <strain evidence="3">R-18109</strain>
        <strain evidence="2">R-18112</strain>
    </source>
</reference>
<dbReference type="InterPro" id="IPR010092">
    <property type="entry name" value="Chlorin_enz"/>
</dbReference>
<organism evidence="2 5">
    <name type="scientific">Burkholderia lata (strain ATCC 17760 / DSM 23089 / LMG 22485 / NCIMB 9086 / R18194 / 383)</name>
    <dbReference type="NCBI Taxonomy" id="482957"/>
    <lineage>
        <taxon>Bacteria</taxon>
        <taxon>Pseudomonadati</taxon>
        <taxon>Pseudomonadota</taxon>
        <taxon>Betaproteobacteria</taxon>
        <taxon>Burkholderiales</taxon>
        <taxon>Burkholderiaceae</taxon>
        <taxon>Burkholderia</taxon>
        <taxon>Burkholderia cepacia complex</taxon>
    </lineage>
</organism>